<dbReference type="Gene3D" id="3.30.230.10">
    <property type="match status" value="1"/>
</dbReference>
<dbReference type="InterPro" id="IPR027065">
    <property type="entry name" value="Lon_Prtase"/>
</dbReference>
<feature type="transmembrane region" description="Helical" evidence="1">
    <location>
        <begin position="15"/>
        <end position="34"/>
    </location>
</feature>
<dbReference type="GO" id="GO:0004176">
    <property type="term" value="F:ATP-dependent peptidase activity"/>
    <property type="evidence" value="ECO:0007669"/>
    <property type="project" value="InterPro"/>
</dbReference>
<dbReference type="Pfam" id="PF05362">
    <property type="entry name" value="Lon_C"/>
    <property type="match status" value="1"/>
</dbReference>
<dbReference type="GO" id="GO:0005524">
    <property type="term" value="F:ATP binding"/>
    <property type="evidence" value="ECO:0007669"/>
    <property type="project" value="InterPro"/>
</dbReference>
<dbReference type="PROSITE" id="PS51786">
    <property type="entry name" value="LON_PROTEOLYTIC"/>
    <property type="match status" value="1"/>
</dbReference>
<evidence type="ECO:0000313" key="4">
    <source>
        <dbReference type="EMBL" id="CAB5065121.1"/>
    </source>
</evidence>
<dbReference type="InterPro" id="IPR014721">
    <property type="entry name" value="Ribsml_uS5_D2-typ_fold_subgr"/>
</dbReference>
<protein>
    <submittedName>
        <fullName evidence="4">Unannotated protein</fullName>
    </submittedName>
</protein>
<proteinExistence type="predicted"/>
<evidence type="ECO:0000313" key="3">
    <source>
        <dbReference type="EMBL" id="CAB5012266.1"/>
    </source>
</evidence>
<dbReference type="AlphaFoldDB" id="A0A6J7UGY8"/>
<sequence>MVPPPPQPATPHRRLWWALPIVTLAWLVPLAIVVSGSMPIQRWETAPGETNAVGPRLSFEGAKRYTSENPFLFVTAFGTQLTALESFVGWVDADINVQTKKQRFGTVNPTAQRRLGYQAMIGAKQIAEYVALKRLGYEVSFQYGSVILEQVICNEAPTADSACKVLEPGNVIDAVNGKPTPTLDVLLEVMKGAQLNSVATLTIHDLNSDANKSRREVKVRLIPSPGDPTRAIIGFVPADTRTVKVPFEVDIDTDTIGGPSAGLAFALSLLDELTPGALAGKAKVATTGTIDEDGNVGAIGALHQKTVAVKASGAKVFLVPAAQSEAEIADAKVTAGKSLAVIPVKTLDGALKVLQKYGGGLKQ</sequence>
<dbReference type="GO" id="GO:0006508">
    <property type="term" value="P:proteolysis"/>
    <property type="evidence" value="ECO:0007669"/>
    <property type="project" value="InterPro"/>
</dbReference>
<gene>
    <name evidence="3" type="ORF">UFOPK4098_00363</name>
    <name evidence="4" type="ORF">UFOPK4347_00868</name>
</gene>
<dbReference type="SUPFAM" id="SSF54211">
    <property type="entry name" value="Ribosomal protein S5 domain 2-like"/>
    <property type="match status" value="1"/>
</dbReference>
<accession>A0A6J7UGY8</accession>
<reference evidence="4" key="1">
    <citation type="submission" date="2020-05" db="EMBL/GenBank/DDBJ databases">
        <authorList>
            <person name="Chiriac C."/>
            <person name="Salcher M."/>
            <person name="Ghai R."/>
            <person name="Kavagutti S V."/>
        </authorList>
    </citation>
    <scope>NUCLEOTIDE SEQUENCE</scope>
</reference>
<dbReference type="GO" id="GO:0030163">
    <property type="term" value="P:protein catabolic process"/>
    <property type="evidence" value="ECO:0007669"/>
    <property type="project" value="InterPro"/>
</dbReference>
<organism evidence="4">
    <name type="scientific">freshwater metagenome</name>
    <dbReference type="NCBI Taxonomy" id="449393"/>
    <lineage>
        <taxon>unclassified sequences</taxon>
        <taxon>metagenomes</taxon>
        <taxon>ecological metagenomes</taxon>
    </lineage>
</organism>
<dbReference type="EMBL" id="CAFBQU010000018">
    <property type="protein sequence ID" value="CAB5065121.1"/>
    <property type="molecule type" value="Genomic_DNA"/>
</dbReference>
<dbReference type="InterPro" id="IPR008269">
    <property type="entry name" value="Lon_proteolytic"/>
</dbReference>
<evidence type="ECO:0000256" key="1">
    <source>
        <dbReference type="SAM" id="Phobius"/>
    </source>
</evidence>
<keyword evidence="1" id="KW-0812">Transmembrane</keyword>
<dbReference type="GO" id="GO:0004252">
    <property type="term" value="F:serine-type endopeptidase activity"/>
    <property type="evidence" value="ECO:0007669"/>
    <property type="project" value="InterPro"/>
</dbReference>
<dbReference type="InterPro" id="IPR036034">
    <property type="entry name" value="PDZ_sf"/>
</dbReference>
<name>A0A6J7UGY8_9ZZZZ</name>
<dbReference type="PANTHER" id="PTHR10046">
    <property type="entry name" value="ATP DEPENDENT LON PROTEASE FAMILY MEMBER"/>
    <property type="match status" value="1"/>
</dbReference>
<feature type="domain" description="Lon proteolytic" evidence="2">
    <location>
        <begin position="256"/>
        <end position="357"/>
    </location>
</feature>
<keyword evidence="1" id="KW-1133">Transmembrane helix</keyword>
<dbReference type="EMBL" id="CAFBPN010000009">
    <property type="protein sequence ID" value="CAB5012266.1"/>
    <property type="molecule type" value="Genomic_DNA"/>
</dbReference>
<evidence type="ECO:0000259" key="2">
    <source>
        <dbReference type="PROSITE" id="PS51786"/>
    </source>
</evidence>
<keyword evidence="1" id="KW-0472">Membrane</keyword>
<dbReference type="SUPFAM" id="SSF50156">
    <property type="entry name" value="PDZ domain-like"/>
    <property type="match status" value="1"/>
</dbReference>
<dbReference type="InterPro" id="IPR020568">
    <property type="entry name" value="Ribosomal_Su5_D2-typ_SF"/>
</dbReference>
<dbReference type="Gene3D" id="2.30.42.10">
    <property type="match status" value="1"/>
</dbReference>